<dbReference type="InterPro" id="IPR026260">
    <property type="entry name" value="Thr_Synthase_bac/arc"/>
</dbReference>
<evidence type="ECO:0000259" key="16">
    <source>
        <dbReference type="Pfam" id="PF00291"/>
    </source>
</evidence>
<dbReference type="EMBL" id="JXTH01000011">
    <property type="protein sequence ID" value="KIQ95035.1"/>
    <property type="molecule type" value="Genomic_DNA"/>
</dbReference>
<dbReference type="NCBIfam" id="TIGR00260">
    <property type="entry name" value="thrC"/>
    <property type="match status" value="1"/>
</dbReference>
<dbReference type="UniPathway" id="UPA00050">
    <property type="reaction ID" value="UER00065"/>
</dbReference>
<keyword evidence="8 13" id="KW-0791">Threonine biosynthesis</keyword>
<gene>
    <name evidence="17" type="ORF">LH47_00868</name>
</gene>
<dbReference type="PATRIC" id="fig|404937.3.peg.892"/>
<feature type="binding site" evidence="14">
    <location>
        <position position="80"/>
    </location>
    <ligand>
        <name>pyridoxal 5'-phosphate</name>
        <dbReference type="ChEBI" id="CHEBI:597326"/>
    </ligand>
</feature>
<proteinExistence type="inferred from homology"/>
<dbReference type="AlphaFoldDB" id="A0A0D0S0C3"/>
<protein>
    <recommendedName>
        <fullName evidence="6 12">Threonine synthase</fullName>
        <ecNumber evidence="5 12">4.2.3.1</ecNumber>
    </recommendedName>
</protein>
<reference evidence="17 18" key="1">
    <citation type="submission" date="2015-01" db="EMBL/GenBank/DDBJ databases">
        <title>Draft genome of Anoxybacillus thermarum strain AF/04.</title>
        <authorList>
            <person name="Poli A."/>
            <person name="Nicolaus B."/>
            <person name="Chan K.-G."/>
            <person name="Kahar U.M."/>
            <person name="Yaakob A.S."/>
            <person name="Chan C.S."/>
            <person name="Goh K.M."/>
        </authorList>
    </citation>
    <scope>NUCLEOTIDE SEQUENCE [LARGE SCALE GENOMIC DNA]</scope>
    <source>
        <strain evidence="17 18">AF/04</strain>
    </source>
</reference>
<dbReference type="InterPro" id="IPR036052">
    <property type="entry name" value="TrpB-like_PALP_sf"/>
</dbReference>
<dbReference type="GO" id="GO:0004794">
    <property type="term" value="F:threonine deaminase activity"/>
    <property type="evidence" value="ECO:0007669"/>
    <property type="project" value="TreeGrafter"/>
</dbReference>
<comment type="similarity">
    <text evidence="4 13">Belongs to the threonine synthase family.</text>
</comment>
<evidence type="ECO:0000256" key="1">
    <source>
        <dbReference type="ARBA" id="ARBA00001933"/>
    </source>
</evidence>
<comment type="catalytic activity">
    <reaction evidence="11 13">
        <text>O-phospho-L-homoserine + H2O = L-threonine + phosphate</text>
        <dbReference type="Rhea" id="RHEA:10840"/>
        <dbReference type="ChEBI" id="CHEBI:15377"/>
        <dbReference type="ChEBI" id="CHEBI:43474"/>
        <dbReference type="ChEBI" id="CHEBI:57590"/>
        <dbReference type="ChEBI" id="CHEBI:57926"/>
        <dbReference type="EC" id="4.2.3.1"/>
    </reaction>
</comment>
<organism evidence="17 18">
    <name type="scientific">Anoxybacillus thermarum</name>
    <dbReference type="NCBI Taxonomy" id="404937"/>
    <lineage>
        <taxon>Bacteria</taxon>
        <taxon>Bacillati</taxon>
        <taxon>Bacillota</taxon>
        <taxon>Bacilli</taxon>
        <taxon>Bacillales</taxon>
        <taxon>Anoxybacillaceae</taxon>
        <taxon>Anoxybacillus</taxon>
    </lineage>
</organism>
<comment type="function">
    <text evidence="2 13">Catalyzes the gamma-elimination of phosphate from L-phosphohomoserine and the beta-addition of water to produce L-threonine.</text>
</comment>
<dbReference type="Gene3D" id="3.40.50.1100">
    <property type="match status" value="2"/>
</dbReference>
<dbReference type="FunFam" id="3.40.50.1100:FF:000014">
    <property type="entry name" value="Threonine synthase"/>
    <property type="match status" value="1"/>
</dbReference>
<dbReference type="GO" id="GO:0006567">
    <property type="term" value="P:L-threonine catabolic process"/>
    <property type="evidence" value="ECO:0007669"/>
    <property type="project" value="TreeGrafter"/>
</dbReference>
<dbReference type="PANTHER" id="PTHR48078">
    <property type="entry name" value="THREONINE DEHYDRATASE, MITOCHONDRIAL-RELATED"/>
    <property type="match status" value="1"/>
</dbReference>
<evidence type="ECO:0000256" key="4">
    <source>
        <dbReference type="ARBA" id="ARBA00005517"/>
    </source>
</evidence>
<dbReference type="EC" id="4.2.3.1" evidence="5 12"/>
<feature type="binding site" evidence="14">
    <location>
        <position position="309"/>
    </location>
    <ligand>
        <name>pyridoxal 5'-phosphate</name>
        <dbReference type="ChEBI" id="CHEBI:597326"/>
    </ligand>
</feature>
<evidence type="ECO:0000256" key="5">
    <source>
        <dbReference type="ARBA" id="ARBA00013028"/>
    </source>
</evidence>
<keyword evidence="9 13" id="KW-0663">Pyridoxal phosphate</keyword>
<evidence type="ECO:0000313" key="17">
    <source>
        <dbReference type="EMBL" id="KIQ95035.1"/>
    </source>
</evidence>
<evidence type="ECO:0000256" key="11">
    <source>
        <dbReference type="ARBA" id="ARBA00049144"/>
    </source>
</evidence>
<comment type="cofactor">
    <cofactor evidence="1 13 14">
        <name>pyridoxal 5'-phosphate</name>
        <dbReference type="ChEBI" id="CHEBI:597326"/>
    </cofactor>
</comment>
<dbReference type="InterPro" id="IPR001926">
    <property type="entry name" value="TrpB-like_PALP"/>
</dbReference>
<comment type="pathway">
    <text evidence="3 13">Amino-acid biosynthesis; L-threonine biosynthesis; L-threonine from L-aspartate: step 5/5.</text>
</comment>
<keyword evidence="7 13" id="KW-0028">Amino-acid biosynthesis</keyword>
<dbReference type="InterPro" id="IPR050147">
    <property type="entry name" value="Ser/Thr_Dehydratase"/>
</dbReference>
<evidence type="ECO:0000256" key="13">
    <source>
        <dbReference type="PIRNR" id="PIRNR038945"/>
    </source>
</evidence>
<evidence type="ECO:0000256" key="7">
    <source>
        <dbReference type="ARBA" id="ARBA00022605"/>
    </source>
</evidence>
<evidence type="ECO:0000256" key="6">
    <source>
        <dbReference type="ARBA" id="ARBA00018679"/>
    </source>
</evidence>
<evidence type="ECO:0000256" key="10">
    <source>
        <dbReference type="ARBA" id="ARBA00023239"/>
    </source>
</evidence>
<dbReference type="GO" id="GO:0003941">
    <property type="term" value="F:L-serine ammonia-lyase activity"/>
    <property type="evidence" value="ECO:0007669"/>
    <property type="project" value="TreeGrafter"/>
</dbReference>
<evidence type="ECO:0000256" key="12">
    <source>
        <dbReference type="NCBIfam" id="TIGR00260"/>
    </source>
</evidence>
<feature type="modified residue" description="N6-(pyridoxal phosphate)lysine" evidence="15">
    <location>
        <position position="54"/>
    </location>
</feature>
<keyword evidence="10 13" id="KW-0456">Lyase</keyword>
<evidence type="ECO:0000256" key="2">
    <source>
        <dbReference type="ARBA" id="ARBA00003648"/>
    </source>
</evidence>
<dbReference type="InterPro" id="IPR000634">
    <property type="entry name" value="Ser/Thr_deHydtase_PyrdxlP-BS"/>
</dbReference>
<dbReference type="InterPro" id="IPR004450">
    <property type="entry name" value="Thr_synthase-like"/>
</dbReference>
<name>A0A0D0S0C3_9BACL</name>
<dbReference type="GO" id="GO:0009097">
    <property type="term" value="P:isoleucine biosynthetic process"/>
    <property type="evidence" value="ECO:0007669"/>
    <property type="project" value="TreeGrafter"/>
</dbReference>
<comment type="caution">
    <text evidence="17">The sequence shown here is derived from an EMBL/GenBank/DDBJ whole genome shotgun (WGS) entry which is preliminary data.</text>
</comment>
<evidence type="ECO:0000256" key="3">
    <source>
        <dbReference type="ARBA" id="ARBA00004979"/>
    </source>
</evidence>
<dbReference type="GO" id="GO:0030170">
    <property type="term" value="F:pyridoxal phosphate binding"/>
    <property type="evidence" value="ECO:0007669"/>
    <property type="project" value="InterPro"/>
</dbReference>
<accession>A0A0D0S0C3</accession>
<keyword evidence="18" id="KW-1185">Reference proteome</keyword>
<feature type="binding site" evidence="14">
    <location>
        <begin position="180"/>
        <end position="184"/>
    </location>
    <ligand>
        <name>pyridoxal 5'-phosphate</name>
        <dbReference type="ChEBI" id="CHEBI:597326"/>
    </ligand>
</feature>
<dbReference type="GO" id="GO:0009088">
    <property type="term" value="P:threonine biosynthetic process"/>
    <property type="evidence" value="ECO:0007669"/>
    <property type="project" value="UniProtKB-UniRule"/>
</dbReference>
<dbReference type="CDD" id="cd01563">
    <property type="entry name" value="Thr-synth_1"/>
    <property type="match status" value="1"/>
</dbReference>
<dbReference type="GO" id="GO:0006565">
    <property type="term" value="P:L-serine catabolic process"/>
    <property type="evidence" value="ECO:0007669"/>
    <property type="project" value="TreeGrafter"/>
</dbReference>
<sequence>MHHYRDYLPVTDKTPMLSLNEGNTPLIPLIHLSERLGVELYVKTEGANPTGSFKDRGMVMAVAKAKEEGSDTIICASTGNTSAAAAAYAARANMRCIIVIPDGKIALGKLAQAVMYGAEIVAIQGNFDHALKMVRRLSEMAPVTLVNSVNPYRIEGQKTAAFEICEQLGQAPDILAIPVGNAGNITAYWKGFKQFHEKHGTTLPQMRGFEAEGAAAIVRNKVIENPETIATAIRIGNPASWEYAVQAANESGGKIDEVTDAQILDAYRLLAREEGIFAEPASCASIAGVMKQVESGEIAKGSRIVAVLTGNGLKDPNVAMDATNIQPIVLPNDEEAVFAHIQGAVLQ</sequence>
<evidence type="ECO:0000256" key="9">
    <source>
        <dbReference type="ARBA" id="ARBA00022898"/>
    </source>
</evidence>
<dbReference type="PIRSF" id="PIRSF038945">
    <property type="entry name" value="Thr_synthase"/>
    <property type="match status" value="1"/>
</dbReference>
<dbReference type="PROSITE" id="PS00165">
    <property type="entry name" value="DEHYDRATASE_SER_THR"/>
    <property type="match status" value="1"/>
</dbReference>
<evidence type="ECO:0000256" key="15">
    <source>
        <dbReference type="PIRSR" id="PIRSR038945-2"/>
    </source>
</evidence>
<dbReference type="Proteomes" id="UP000032102">
    <property type="component" value="Unassembled WGS sequence"/>
</dbReference>
<dbReference type="GO" id="GO:0004795">
    <property type="term" value="F:threonine synthase activity"/>
    <property type="evidence" value="ECO:0007669"/>
    <property type="project" value="UniProtKB-UniRule"/>
</dbReference>
<feature type="domain" description="Tryptophan synthase beta chain-like PALP" evidence="16">
    <location>
        <begin position="18"/>
        <end position="310"/>
    </location>
</feature>
<evidence type="ECO:0000256" key="8">
    <source>
        <dbReference type="ARBA" id="ARBA00022697"/>
    </source>
</evidence>
<evidence type="ECO:0000256" key="14">
    <source>
        <dbReference type="PIRSR" id="PIRSR038945-1"/>
    </source>
</evidence>
<dbReference type="PANTHER" id="PTHR48078:SF6">
    <property type="entry name" value="L-THREONINE DEHYDRATASE CATABOLIC TDCB"/>
    <property type="match status" value="1"/>
</dbReference>
<evidence type="ECO:0000313" key="18">
    <source>
        <dbReference type="Proteomes" id="UP000032102"/>
    </source>
</evidence>
<dbReference type="Pfam" id="PF00291">
    <property type="entry name" value="PALP"/>
    <property type="match status" value="1"/>
</dbReference>
<dbReference type="SUPFAM" id="SSF53686">
    <property type="entry name" value="Tryptophan synthase beta subunit-like PLP-dependent enzymes"/>
    <property type="match status" value="1"/>
</dbReference>